<accession>A0ABV6FN83</accession>
<evidence type="ECO:0000259" key="3">
    <source>
        <dbReference type="Pfam" id="PF13205"/>
    </source>
</evidence>
<evidence type="ECO:0000256" key="2">
    <source>
        <dbReference type="SAM" id="MobiDB-lite"/>
    </source>
</evidence>
<proteinExistence type="predicted"/>
<evidence type="ECO:0000256" key="1">
    <source>
        <dbReference type="ARBA" id="ARBA00022729"/>
    </source>
</evidence>
<feature type="region of interest" description="Disordered" evidence="2">
    <location>
        <begin position="524"/>
        <end position="552"/>
    </location>
</feature>
<evidence type="ECO:0000313" key="5">
    <source>
        <dbReference type="Proteomes" id="UP001589797"/>
    </source>
</evidence>
<keyword evidence="1" id="KW-0732">Signal</keyword>
<sequence length="552" mass="63441">MGGPRDEEPPKLLSINPGNESINIKPNIIELEFDEYVQVENANKQIIITPRIKKEEMEVVANRNKITIKLNQELEDSTTYVFNFQKTIKDITEKNTPENLKLVFSTGPEIDSLKFSGNVAYIFPLREPKIKDVFVGLYEVSDTTDVLTAPPYYIAATDSIGNFTLTNIKAGKYKAYAWHDANNSLKAEEKQEAYAFIKDTITITEDIEGTQFYLSKADLSEFKVTRSSAIGSNFDVVLSKYPVAIEIEHDQINKGLYYRQNDKTLRFYHTDLINDSTAITLHLRDSVGFQVDTLIYAKFEESDRKKEVLETAIEGKRNFVDKLRTELKFNKPIGKIQYDSLFFKYDSATIVPIQKEWIFLKDSADLTKLIIEWHVPDSINNETFNFFAADSTFYDIENQTNEKKVESAYKRLKKETLAEEIQVKVNTTHLPIIVQILNSKEELIAEQYITDSNQAVFTYIEAGTYNIRAILDLNKNGRWDTSNMKEGRHAEPVYYLENINDNNSRETTIRGGWVLDLMIEPKKAAGLPQENREDDDTKPVKEPENEKNIVDN</sequence>
<name>A0ABV6FN83_9BACT</name>
<organism evidence="4 5">
    <name type="scientific">Fontibacter flavus</name>
    <dbReference type="NCBI Taxonomy" id="654838"/>
    <lineage>
        <taxon>Bacteria</taxon>
        <taxon>Pseudomonadati</taxon>
        <taxon>Bacteroidota</taxon>
        <taxon>Cytophagia</taxon>
        <taxon>Cytophagales</taxon>
        <taxon>Cyclobacteriaceae</taxon>
        <taxon>Fontibacter</taxon>
    </lineage>
</organism>
<comment type="caution">
    <text evidence="4">The sequence shown here is derived from an EMBL/GenBank/DDBJ whole genome shotgun (WGS) entry which is preliminary data.</text>
</comment>
<dbReference type="EMBL" id="JBHLWI010000002">
    <property type="protein sequence ID" value="MFC0261325.1"/>
    <property type="molecule type" value="Genomic_DNA"/>
</dbReference>
<dbReference type="RefSeq" id="WP_382385779.1">
    <property type="nucleotide sequence ID" value="NZ_JBHLWI010000002.1"/>
</dbReference>
<feature type="domain" description="SbsA Ig-like" evidence="3">
    <location>
        <begin position="6"/>
        <end position="106"/>
    </location>
</feature>
<keyword evidence="5" id="KW-1185">Reference proteome</keyword>
<evidence type="ECO:0000313" key="4">
    <source>
        <dbReference type="EMBL" id="MFC0261325.1"/>
    </source>
</evidence>
<dbReference type="Proteomes" id="UP001589797">
    <property type="component" value="Unassembled WGS sequence"/>
</dbReference>
<dbReference type="InterPro" id="IPR032812">
    <property type="entry name" value="SbsA_Ig"/>
</dbReference>
<dbReference type="Pfam" id="PF13205">
    <property type="entry name" value="Big_5"/>
    <property type="match status" value="1"/>
</dbReference>
<reference evidence="4 5" key="1">
    <citation type="submission" date="2024-09" db="EMBL/GenBank/DDBJ databases">
        <authorList>
            <person name="Sun Q."/>
            <person name="Mori K."/>
        </authorList>
    </citation>
    <scope>NUCLEOTIDE SEQUENCE [LARGE SCALE GENOMIC DNA]</scope>
    <source>
        <strain evidence="4 5">CCM 7650</strain>
    </source>
</reference>
<protein>
    <submittedName>
        <fullName evidence="4">Ig-like domain-containing domain</fullName>
    </submittedName>
</protein>
<feature type="compositionally biased region" description="Basic and acidic residues" evidence="2">
    <location>
        <begin position="535"/>
        <end position="552"/>
    </location>
</feature>
<gene>
    <name evidence="4" type="ORF">ACFFIP_01425</name>
</gene>